<dbReference type="HOGENOM" id="CLU_874828_0_0_1"/>
<evidence type="ECO:0000256" key="1">
    <source>
        <dbReference type="SAM" id="MobiDB-lite"/>
    </source>
</evidence>
<reference evidence="2 3" key="1">
    <citation type="submission" date="2014-04" db="EMBL/GenBank/DDBJ databases">
        <authorList>
            <consortium name="DOE Joint Genome Institute"/>
            <person name="Kuo A."/>
            <person name="Zuccaro A."/>
            <person name="Kohler A."/>
            <person name="Nagy L.G."/>
            <person name="Floudas D."/>
            <person name="Copeland A."/>
            <person name="Barry K.W."/>
            <person name="Cichocki N."/>
            <person name="Veneault-Fourrey C."/>
            <person name="LaButti K."/>
            <person name="Lindquist E.A."/>
            <person name="Lipzen A."/>
            <person name="Lundell T."/>
            <person name="Morin E."/>
            <person name="Murat C."/>
            <person name="Sun H."/>
            <person name="Tunlid A."/>
            <person name="Henrissat B."/>
            <person name="Grigoriev I.V."/>
            <person name="Hibbett D.S."/>
            <person name="Martin F."/>
            <person name="Nordberg H.P."/>
            <person name="Cantor M.N."/>
            <person name="Hua S.X."/>
        </authorList>
    </citation>
    <scope>NUCLEOTIDE SEQUENCE [LARGE SCALE GENOMIC DNA]</scope>
    <source>
        <strain evidence="2 3">MAFF 305830</strain>
    </source>
</reference>
<evidence type="ECO:0000313" key="3">
    <source>
        <dbReference type="Proteomes" id="UP000054097"/>
    </source>
</evidence>
<feature type="region of interest" description="Disordered" evidence="1">
    <location>
        <begin position="287"/>
        <end position="318"/>
    </location>
</feature>
<organism evidence="2 3">
    <name type="scientific">Serendipita vermifera MAFF 305830</name>
    <dbReference type="NCBI Taxonomy" id="933852"/>
    <lineage>
        <taxon>Eukaryota</taxon>
        <taxon>Fungi</taxon>
        <taxon>Dikarya</taxon>
        <taxon>Basidiomycota</taxon>
        <taxon>Agaricomycotina</taxon>
        <taxon>Agaricomycetes</taxon>
        <taxon>Sebacinales</taxon>
        <taxon>Serendipitaceae</taxon>
        <taxon>Serendipita</taxon>
    </lineage>
</organism>
<dbReference type="EMBL" id="KN824287">
    <property type="protein sequence ID" value="KIM29731.1"/>
    <property type="molecule type" value="Genomic_DNA"/>
</dbReference>
<name>A0A0C3BE56_SERVB</name>
<keyword evidence="3" id="KW-1185">Reference proteome</keyword>
<sequence>MSSGIRTSNSLQPGLVPIHTTFDPVVKVVYAIKGKSMLDAIFMKKSTRARVLPAYVTTTVDATTIIHSVGSSGALTRVAKIAWVSETSDPRDPWKGVIVRYNRIDYPADAFGRRSKAMLGKRQASFVVSGRSFMWQPGLGSANPSSPALDLLDTWKCVAAAEEPPGYVSNNAESSSEPVASTSAQESQPTSALHKGVSRISGMFKKEPLPTKEILVRLMPPQPAVVQGELAIDTSVANEVVSFLISAILLTARFDDWKHFQSALPPQEIEATLVADRSGSLPPYVDTPGQTERPTEGLHPTLSNNTRWRWNVQPGNPP</sequence>
<feature type="region of interest" description="Disordered" evidence="1">
    <location>
        <begin position="166"/>
        <end position="195"/>
    </location>
</feature>
<protein>
    <submittedName>
        <fullName evidence="2">Uncharacterized protein</fullName>
    </submittedName>
</protein>
<feature type="compositionally biased region" description="Polar residues" evidence="1">
    <location>
        <begin position="168"/>
        <end position="191"/>
    </location>
</feature>
<gene>
    <name evidence="2" type="ORF">M408DRAFT_106710</name>
</gene>
<accession>A0A0C3BE56</accession>
<dbReference type="AlphaFoldDB" id="A0A0C3BE56"/>
<dbReference type="OrthoDB" id="3263823at2759"/>
<proteinExistence type="predicted"/>
<reference evidence="3" key="2">
    <citation type="submission" date="2015-01" db="EMBL/GenBank/DDBJ databases">
        <title>Evolutionary Origins and Diversification of the Mycorrhizal Mutualists.</title>
        <authorList>
            <consortium name="DOE Joint Genome Institute"/>
            <consortium name="Mycorrhizal Genomics Consortium"/>
            <person name="Kohler A."/>
            <person name="Kuo A."/>
            <person name="Nagy L.G."/>
            <person name="Floudas D."/>
            <person name="Copeland A."/>
            <person name="Barry K.W."/>
            <person name="Cichocki N."/>
            <person name="Veneault-Fourrey C."/>
            <person name="LaButti K."/>
            <person name="Lindquist E.A."/>
            <person name="Lipzen A."/>
            <person name="Lundell T."/>
            <person name="Morin E."/>
            <person name="Murat C."/>
            <person name="Riley R."/>
            <person name="Ohm R."/>
            <person name="Sun H."/>
            <person name="Tunlid A."/>
            <person name="Henrissat B."/>
            <person name="Grigoriev I.V."/>
            <person name="Hibbett D.S."/>
            <person name="Martin F."/>
        </authorList>
    </citation>
    <scope>NUCLEOTIDE SEQUENCE [LARGE SCALE GENOMIC DNA]</scope>
    <source>
        <strain evidence="3">MAFF 305830</strain>
    </source>
</reference>
<dbReference type="Proteomes" id="UP000054097">
    <property type="component" value="Unassembled WGS sequence"/>
</dbReference>
<evidence type="ECO:0000313" key="2">
    <source>
        <dbReference type="EMBL" id="KIM29731.1"/>
    </source>
</evidence>